<evidence type="ECO:0000313" key="14">
    <source>
        <dbReference type="Proteomes" id="UP000045051"/>
    </source>
</evidence>
<dbReference type="PANTHER" id="PTHR32552:SF81">
    <property type="entry name" value="TONB-DEPENDENT OUTER MEMBRANE RECEPTOR"/>
    <property type="match status" value="1"/>
</dbReference>
<keyword evidence="3 11" id="KW-1134">Transmembrane beta strand</keyword>
<evidence type="ECO:0000256" key="11">
    <source>
        <dbReference type="PROSITE-ProRule" id="PRU01360"/>
    </source>
</evidence>
<dbReference type="InterPro" id="IPR008969">
    <property type="entry name" value="CarboxyPept-like_regulatory"/>
</dbReference>
<organism evidence="13 14">
    <name type="scientific">Capnocytophaga canis</name>
    <dbReference type="NCBI Taxonomy" id="1848903"/>
    <lineage>
        <taxon>Bacteria</taxon>
        <taxon>Pseudomonadati</taxon>
        <taxon>Bacteroidota</taxon>
        <taxon>Flavobacteriia</taxon>
        <taxon>Flavobacteriales</taxon>
        <taxon>Flavobacteriaceae</taxon>
        <taxon>Capnocytophaga</taxon>
    </lineage>
</organism>
<dbReference type="Pfam" id="PF07715">
    <property type="entry name" value="Plug"/>
    <property type="match status" value="1"/>
</dbReference>
<keyword evidence="10 11" id="KW-0998">Cell outer membrane</keyword>
<dbReference type="InterPro" id="IPR037066">
    <property type="entry name" value="Plug_dom_sf"/>
</dbReference>
<keyword evidence="5 11" id="KW-0812">Transmembrane</keyword>
<dbReference type="Gene3D" id="2.170.130.10">
    <property type="entry name" value="TonB-dependent receptor, plug domain"/>
    <property type="match status" value="1"/>
</dbReference>
<dbReference type="SUPFAM" id="SSF56935">
    <property type="entry name" value="Porins"/>
    <property type="match status" value="1"/>
</dbReference>
<gene>
    <name evidence="13" type="ORF">CCAND38_80106</name>
</gene>
<evidence type="ECO:0000259" key="12">
    <source>
        <dbReference type="Pfam" id="PF07715"/>
    </source>
</evidence>
<evidence type="ECO:0000313" key="13">
    <source>
        <dbReference type="EMBL" id="CEN49431.1"/>
    </source>
</evidence>
<dbReference type="Pfam" id="PF13715">
    <property type="entry name" value="CarbopepD_reg_2"/>
    <property type="match status" value="1"/>
</dbReference>
<keyword evidence="4" id="KW-0410">Iron transport</keyword>
<dbReference type="InterPro" id="IPR023997">
    <property type="entry name" value="TonB-dep_OMP_SusC/RagA_CS"/>
</dbReference>
<evidence type="ECO:0000256" key="8">
    <source>
        <dbReference type="ARBA" id="ARBA00023077"/>
    </source>
</evidence>
<dbReference type="InterPro" id="IPR023996">
    <property type="entry name" value="TonB-dep_OMP_SusC/RagA"/>
</dbReference>
<evidence type="ECO:0000256" key="7">
    <source>
        <dbReference type="ARBA" id="ARBA00023065"/>
    </source>
</evidence>
<keyword evidence="6" id="KW-0408">Iron</keyword>
<comment type="subcellular location">
    <subcellularLocation>
        <location evidence="1 11">Cell outer membrane</location>
        <topology evidence="1 11">Multi-pass membrane protein</topology>
    </subcellularLocation>
</comment>
<evidence type="ECO:0000256" key="3">
    <source>
        <dbReference type="ARBA" id="ARBA00022452"/>
    </source>
</evidence>
<dbReference type="SUPFAM" id="SSF49464">
    <property type="entry name" value="Carboxypeptidase regulatory domain-like"/>
    <property type="match status" value="1"/>
</dbReference>
<evidence type="ECO:0000256" key="2">
    <source>
        <dbReference type="ARBA" id="ARBA00022448"/>
    </source>
</evidence>
<evidence type="ECO:0000256" key="9">
    <source>
        <dbReference type="ARBA" id="ARBA00023136"/>
    </source>
</evidence>
<dbReference type="Proteomes" id="UP000045051">
    <property type="component" value="Unassembled WGS sequence"/>
</dbReference>
<feature type="domain" description="TonB-dependent receptor plug" evidence="12">
    <location>
        <begin position="107"/>
        <end position="212"/>
    </location>
</feature>
<dbReference type="NCBIfam" id="TIGR04056">
    <property type="entry name" value="OMP_RagA_SusC"/>
    <property type="match status" value="1"/>
</dbReference>
<dbReference type="InterPro" id="IPR012910">
    <property type="entry name" value="Plug_dom"/>
</dbReference>
<dbReference type="Gene3D" id="2.60.40.1120">
    <property type="entry name" value="Carboxypeptidase-like, regulatory domain"/>
    <property type="match status" value="1"/>
</dbReference>
<evidence type="ECO:0000256" key="10">
    <source>
        <dbReference type="ARBA" id="ARBA00023237"/>
    </source>
</evidence>
<dbReference type="GO" id="GO:0006826">
    <property type="term" value="P:iron ion transport"/>
    <property type="evidence" value="ECO:0007669"/>
    <property type="project" value="UniProtKB-KW"/>
</dbReference>
<keyword evidence="8" id="KW-0798">TonB box</keyword>
<name>A0A0B7IBV9_9FLAO</name>
<dbReference type="FunFam" id="2.60.40.1120:FF:000003">
    <property type="entry name" value="Outer membrane protein Omp121"/>
    <property type="match status" value="1"/>
</dbReference>
<protein>
    <recommendedName>
        <fullName evidence="12">TonB-dependent receptor plug domain-containing protein</fullName>
    </recommendedName>
</protein>
<dbReference type="NCBIfam" id="TIGR04057">
    <property type="entry name" value="SusC_RagA_signa"/>
    <property type="match status" value="1"/>
</dbReference>
<reference evidence="13" key="1">
    <citation type="submission" date="2015-01" db="EMBL/GenBank/DDBJ databases">
        <authorList>
            <person name="Xiang T."/>
            <person name="Song Y."/>
            <person name="Huang L."/>
            <person name="Wang B."/>
            <person name="Wu P."/>
        </authorList>
    </citation>
    <scope>NUCLEOTIDE SEQUENCE [LARGE SCALE GENOMIC DNA]</scope>
    <source>
        <strain evidence="13">CcD38</strain>
    </source>
</reference>
<dbReference type="PROSITE" id="PS52016">
    <property type="entry name" value="TONB_DEPENDENT_REC_3"/>
    <property type="match status" value="1"/>
</dbReference>
<evidence type="ECO:0000256" key="4">
    <source>
        <dbReference type="ARBA" id="ARBA00022496"/>
    </source>
</evidence>
<evidence type="ECO:0000256" key="5">
    <source>
        <dbReference type="ARBA" id="ARBA00022692"/>
    </source>
</evidence>
<sequence>MLTFLALPLIAQVKVTGKVTDEMNSPLPGANVMIKGTKSGVVSDFDGNYEIQVQQGDVLEFSFIGFKTQSKKVMDESVKNLIINVILEEETQQLDDVVVIGYGTQKKENLTGAVSQVKMAEVLGDRPVVNTSSALQGAVAGLQVTRNPTPGQNGNTLQIRGNLSINGGGPLVLIDNVPGDIGSLNPEDIESVTVLKDAASSAIYGARAAGGVVLITTKRPSSGTKFQFNYNYNIGFEKSINKPKQASLYEYFEAYQEAGFPNAYWANSQDVTKWVQYLKEYRENPSKFNIIGDGIYVDPSGIPYYLHEKDLYDNILSTGLLQTHNVSVSGGTDKLRYRMSGGYNHEDGPLITDKDSYKRKNLGAFISADIANWFTQEVDVRYSESQKTNPQGAHLYSLRLISYYPEGNFPASVNIGSNKDLPLITPRNSILGNNTSVNNGGTTRIFSKSIFKPFEGFTGIFEYTFNKTDNRHSHFSNKWIHTSIQGGETSSPTKDVYRKDYSFTNYNSVNAYGTYTKDILKNHFSLMAGFSQESSYYEIVRSTAESQNVPTVPSFGGATENFVITDGYSEYTIRSGFFRFNYNYDRKYLLEINGRYDGSSKFPKNSRFGFFPSASLGWQVSRENFMAFSENWLNEFKLRASWGQIGNQNINPYQYSPTLGVYKSNEWSENFDRITAMGLPSLVSNSFTWETVTSINFGADFGFFNNRLRATFDIFQRDTKDMLTEGVVQLPAVVGIAAPSQNSATMHAKGWEFEINWKDKIGDFGYRIGVNLFDNQSKLTKFETNKSRVLFNGKGEALWYEGRDFGEIWGYVADGYYSVDDFADVNSWKLKDGVTSVKNVNVRPGDMKFRNLRDDEHATNRIDNGKNTADDPGDMKVIGNSSLRYQYSANFGVNYKGFDLNVMLQGIGKRDVWIGGQAIFPFAPDGQFNPLFYNQTDYWRAKSYDPSNPDYMVAVNPNATYYRIYGQGGNAGHNRRTSDKFLQDASYLRIKNITLSYAFQKPVLEILNVSQLRFFIGVENLATFSSLPKGIDPERINWGYPFSRIVSFGGSLTF</sequence>
<evidence type="ECO:0000256" key="1">
    <source>
        <dbReference type="ARBA" id="ARBA00004571"/>
    </source>
</evidence>
<keyword evidence="9 11" id="KW-0472">Membrane</keyword>
<dbReference type="InterPro" id="IPR036942">
    <property type="entry name" value="Beta-barrel_TonB_sf"/>
</dbReference>
<comment type="similarity">
    <text evidence="11">Belongs to the TonB-dependent receptor family.</text>
</comment>
<accession>A0A0B7IBV9</accession>
<dbReference type="InterPro" id="IPR039426">
    <property type="entry name" value="TonB-dep_rcpt-like"/>
</dbReference>
<evidence type="ECO:0000256" key="6">
    <source>
        <dbReference type="ARBA" id="ARBA00023004"/>
    </source>
</evidence>
<keyword evidence="2 11" id="KW-0813">Transport</keyword>
<keyword evidence="14" id="KW-1185">Reference proteome</keyword>
<dbReference type="EMBL" id="CDOI01000195">
    <property type="protein sequence ID" value="CEN49431.1"/>
    <property type="molecule type" value="Genomic_DNA"/>
</dbReference>
<dbReference type="PANTHER" id="PTHR32552">
    <property type="entry name" value="FERRICHROME IRON RECEPTOR-RELATED"/>
    <property type="match status" value="1"/>
</dbReference>
<keyword evidence="7" id="KW-0406">Ion transport</keyword>
<dbReference type="Gene3D" id="2.40.170.20">
    <property type="entry name" value="TonB-dependent receptor, beta-barrel domain"/>
    <property type="match status" value="1"/>
</dbReference>
<dbReference type="GO" id="GO:0009279">
    <property type="term" value="C:cell outer membrane"/>
    <property type="evidence" value="ECO:0007669"/>
    <property type="project" value="UniProtKB-SubCell"/>
</dbReference>
<dbReference type="AlphaFoldDB" id="A0A0B7IBV9"/>
<proteinExistence type="inferred from homology"/>